<dbReference type="GO" id="GO:0009381">
    <property type="term" value="F:excinuclease ABC activity"/>
    <property type="evidence" value="ECO:0007669"/>
    <property type="project" value="UniProtKB-UniRule"/>
</dbReference>
<dbReference type="InterPro" id="IPR013815">
    <property type="entry name" value="ATP_grasp_subdomain_1"/>
</dbReference>
<dbReference type="InterPro" id="IPR027417">
    <property type="entry name" value="P-loop_NTPase"/>
</dbReference>
<keyword evidence="9 17" id="KW-0862">Zinc</keyword>
<dbReference type="GO" id="GO:0005524">
    <property type="term" value="F:ATP binding"/>
    <property type="evidence" value="ECO:0007669"/>
    <property type="project" value="UniProtKB-UniRule"/>
</dbReference>
<evidence type="ECO:0000256" key="10">
    <source>
        <dbReference type="ARBA" id="ARBA00022840"/>
    </source>
</evidence>
<comment type="subunit">
    <text evidence="17">Forms a heterotetramer with UvrB during the search for lesions.</text>
</comment>
<dbReference type="InterPro" id="IPR004602">
    <property type="entry name" value="UvrA"/>
</dbReference>
<keyword evidence="8 17" id="KW-0863">Zinc-finger</keyword>
<dbReference type="STRING" id="1797516.A3D26_03945"/>
<dbReference type="InterPro" id="IPR041102">
    <property type="entry name" value="UvrA_inter"/>
</dbReference>
<keyword evidence="12 17" id="KW-0238">DNA-binding</keyword>
<dbReference type="Gene3D" id="1.10.8.280">
    <property type="entry name" value="ABC transporter ATPase domain-like"/>
    <property type="match status" value="1"/>
</dbReference>
<evidence type="ECO:0000256" key="13">
    <source>
        <dbReference type="ARBA" id="ARBA00023204"/>
    </source>
</evidence>
<evidence type="ECO:0000256" key="14">
    <source>
        <dbReference type="ARBA" id="ARBA00038000"/>
    </source>
</evidence>
<keyword evidence="5 17" id="KW-0547">Nucleotide-binding</keyword>
<evidence type="ECO:0000259" key="18">
    <source>
        <dbReference type="PROSITE" id="PS50893"/>
    </source>
</evidence>
<keyword evidence="11 17" id="KW-0267">Excision nuclease</keyword>
<dbReference type="PANTHER" id="PTHR43152">
    <property type="entry name" value="UVRABC SYSTEM PROTEIN A"/>
    <property type="match status" value="1"/>
</dbReference>
<dbReference type="GO" id="GO:0009432">
    <property type="term" value="P:SOS response"/>
    <property type="evidence" value="ECO:0007669"/>
    <property type="project" value="UniProtKB-UniRule"/>
</dbReference>
<comment type="function">
    <text evidence="17">The UvrABC repair system catalyzes the recognition and processing of DNA lesions. UvrA is an ATPase and a DNA-binding protein. A damage recognition complex composed of 2 UvrA and 2 UvrB subunits scans DNA for abnormalities. When the presence of a lesion has been verified by UvrB, the UvrA molecules dissociate.</text>
</comment>
<keyword evidence="7 17" id="KW-0228">DNA excision</keyword>
<dbReference type="CDD" id="cd03270">
    <property type="entry name" value="ABC_UvrA_I"/>
    <property type="match status" value="1"/>
</dbReference>
<evidence type="ECO:0000256" key="12">
    <source>
        <dbReference type="ARBA" id="ARBA00023125"/>
    </source>
</evidence>
<evidence type="ECO:0000256" key="4">
    <source>
        <dbReference type="ARBA" id="ARBA00022737"/>
    </source>
</evidence>
<dbReference type="InterPro" id="IPR017871">
    <property type="entry name" value="ABC_transporter-like_CS"/>
</dbReference>
<dbReference type="AlphaFoldDB" id="A0A1G1V6Q2"/>
<dbReference type="EMBL" id="MHBZ01000025">
    <property type="protein sequence ID" value="OGY11037.1"/>
    <property type="molecule type" value="Genomic_DNA"/>
</dbReference>
<dbReference type="PROSITE" id="PS00211">
    <property type="entry name" value="ABC_TRANSPORTER_1"/>
    <property type="match status" value="2"/>
</dbReference>
<evidence type="ECO:0000313" key="20">
    <source>
        <dbReference type="Proteomes" id="UP000178319"/>
    </source>
</evidence>
<feature type="binding site" evidence="17">
    <location>
        <begin position="33"/>
        <end position="40"/>
    </location>
    <ligand>
        <name>ATP</name>
        <dbReference type="ChEBI" id="CHEBI:30616"/>
    </ligand>
</feature>
<evidence type="ECO:0000256" key="6">
    <source>
        <dbReference type="ARBA" id="ARBA00022763"/>
    </source>
</evidence>
<dbReference type="GO" id="GO:0006289">
    <property type="term" value="P:nucleotide-excision repair"/>
    <property type="evidence" value="ECO:0007669"/>
    <property type="project" value="UniProtKB-UniRule"/>
</dbReference>
<comment type="subcellular location">
    <subcellularLocation>
        <location evidence="1 17">Cytoplasm</location>
    </subcellularLocation>
</comment>
<dbReference type="Pfam" id="PF17760">
    <property type="entry name" value="UvrA_inter"/>
    <property type="match status" value="1"/>
</dbReference>
<name>A0A1G1V6Q2_9BACT</name>
<dbReference type="HAMAP" id="MF_00205">
    <property type="entry name" value="UvrA"/>
    <property type="match status" value="1"/>
</dbReference>
<comment type="caution">
    <text evidence="17">Lacks conserved residue(s) required for the propagation of feature annotation.</text>
</comment>
<reference evidence="19 20" key="1">
    <citation type="journal article" date="2016" name="Nat. Commun.">
        <title>Thousands of microbial genomes shed light on interconnected biogeochemical processes in an aquifer system.</title>
        <authorList>
            <person name="Anantharaman K."/>
            <person name="Brown C.T."/>
            <person name="Hug L.A."/>
            <person name="Sharon I."/>
            <person name="Castelle C.J."/>
            <person name="Probst A.J."/>
            <person name="Thomas B.C."/>
            <person name="Singh A."/>
            <person name="Wilkins M.J."/>
            <person name="Karaoz U."/>
            <person name="Brodie E.L."/>
            <person name="Williams K.H."/>
            <person name="Hubbard S.S."/>
            <person name="Banfield J.F."/>
        </authorList>
    </citation>
    <scope>NUCLEOTIDE SEQUENCE [LARGE SCALE GENOMIC DNA]</scope>
</reference>
<dbReference type="GO" id="GO:0008270">
    <property type="term" value="F:zinc ion binding"/>
    <property type="evidence" value="ECO:0007669"/>
    <property type="project" value="UniProtKB-UniRule"/>
</dbReference>
<dbReference type="Proteomes" id="UP000178319">
    <property type="component" value="Unassembled WGS sequence"/>
</dbReference>
<evidence type="ECO:0000256" key="9">
    <source>
        <dbReference type="ARBA" id="ARBA00022833"/>
    </source>
</evidence>
<sequence length="982" mass="108681">MSTDKLIVKGAREHNLKNIDVEIPKNKLVVFTGISGSGKSSLAFDTIYAEGQRRYVESLSSYARQFLGIMNKPDIDSIEGLSPAISIEQKTTSHNPRSTVGTITEIYDYLRLLFARIGHPHCPICGREISQQSAEMITNGALEQIKQVANKNGIAKFLVLAPVVRDKKGEFTSLFENVRVKGYTRVRIDGRTFGLDEDILLIKTNKHSIDVVIDRISIDKKQIKDPVSQQNLRSRLSDSIEQGLALSDGLIILAEVEDAGFSIPDNPKNLKSHLYSERFACPIDNLSFPEIEPRSFSFNSPHGACPTCSGIGTLLKIDPDKIINPELTLAEGAALPLSTMFEKDTWYSRLVAEVAKENNFTIQTPLKQLQQKQIDLLLYGTGTKTYKVIGTNRLGEKTHIEEPFLGILKELERRHSESESEFVRAEIQKYMVQKVCPDCLGARLKEEALSVTVAGKSIVDVTNLAINESLEFAESLTHEKTPLSKREQEIGRLILKEIVSRLRFLVSVGLEYITLGRSSGTLAGGEAQRIRLASQIGSGLTGVLYVLDEPTIGLHQRDNRRLINTLKNLRDLGNTVIVVEHDRETIESADWILDFGPGAGKQGGALVTEGEIKDILNHKSSITSQYLSGKKDLWVGKDRKEPESTGSLKLLSADKHNLKEVDVEIPLQRFVCITGVSGSGKSTLLVDTLYPSLKDALNRSWTQRYEPFTPKNAGFKRLEGLDQITRVALLDQSPIGRTPRSNPVTYTGIFGQIRELYAQTPDARVRGYKTGRFSFNVKGGRCESCEGQGVNKIEMQFLSDVYITCEICEGSRYNRETLEVNWHNKNIAEVLNLTVAEGLDFFANIPNIADKLELLTQVGLDYIELGQSAPTLSGGEAQRIKLSTELMKRSGGSTFYILDEPTTGLHFSDIEKLLKCLLKLVEMGNTVVVIEHNLDVVKNADWIIDLGPEGGDGGGKIIASGTPKEVSKVKSSYTGQFLAEIV</sequence>
<evidence type="ECO:0000256" key="17">
    <source>
        <dbReference type="HAMAP-Rule" id="MF_00205"/>
    </source>
</evidence>
<keyword evidence="13 17" id="KW-0234">DNA repair</keyword>
<comment type="caution">
    <text evidence="19">The sequence shown here is derived from an EMBL/GenBank/DDBJ whole genome shotgun (WGS) entry which is preliminary data.</text>
</comment>
<keyword evidence="17" id="KW-0742">SOS response</keyword>
<dbReference type="GO" id="GO:0016887">
    <property type="term" value="F:ATP hydrolysis activity"/>
    <property type="evidence" value="ECO:0007669"/>
    <property type="project" value="InterPro"/>
</dbReference>
<dbReference type="InterPro" id="IPR041552">
    <property type="entry name" value="UvrA_DNA-bd"/>
</dbReference>
<evidence type="ECO:0000256" key="3">
    <source>
        <dbReference type="ARBA" id="ARBA00022723"/>
    </source>
</evidence>
<evidence type="ECO:0000256" key="1">
    <source>
        <dbReference type="ARBA" id="ARBA00004496"/>
    </source>
</evidence>
<dbReference type="PANTHER" id="PTHR43152:SF3">
    <property type="entry name" value="UVRABC SYSTEM PROTEIN A"/>
    <property type="match status" value="1"/>
</dbReference>
<dbReference type="PROSITE" id="PS50893">
    <property type="entry name" value="ABC_TRANSPORTER_2"/>
    <property type="match status" value="1"/>
</dbReference>
<keyword evidence="6 17" id="KW-0227">DNA damage</keyword>
<keyword evidence="4 17" id="KW-0677">Repeat</keyword>
<dbReference type="Gene3D" id="1.20.1580.10">
    <property type="entry name" value="ABC transporter ATPase like domain"/>
    <property type="match status" value="2"/>
</dbReference>
<dbReference type="GO" id="GO:0003677">
    <property type="term" value="F:DNA binding"/>
    <property type="evidence" value="ECO:0007669"/>
    <property type="project" value="UniProtKB-UniRule"/>
</dbReference>
<evidence type="ECO:0000256" key="2">
    <source>
        <dbReference type="ARBA" id="ARBA00022490"/>
    </source>
</evidence>
<evidence type="ECO:0000256" key="16">
    <source>
        <dbReference type="ARBA" id="ARBA00042156"/>
    </source>
</evidence>
<proteinExistence type="inferred from homology"/>
<comment type="similarity">
    <text evidence="14 17">Belongs to the ABC transporter superfamily. UvrA family.</text>
</comment>
<dbReference type="Gene3D" id="3.30.1490.20">
    <property type="entry name" value="ATP-grasp fold, A domain"/>
    <property type="match status" value="1"/>
</dbReference>
<dbReference type="GO" id="GO:0009380">
    <property type="term" value="C:excinuclease repair complex"/>
    <property type="evidence" value="ECO:0007669"/>
    <property type="project" value="InterPro"/>
</dbReference>
<evidence type="ECO:0000256" key="15">
    <source>
        <dbReference type="ARBA" id="ARBA00039316"/>
    </source>
</evidence>
<feature type="domain" description="ABC transporter" evidence="18">
    <location>
        <begin position="643"/>
        <end position="979"/>
    </location>
</feature>
<evidence type="ECO:0000256" key="8">
    <source>
        <dbReference type="ARBA" id="ARBA00022771"/>
    </source>
</evidence>
<dbReference type="SUPFAM" id="SSF52540">
    <property type="entry name" value="P-loop containing nucleoside triphosphate hydrolases"/>
    <property type="match status" value="2"/>
</dbReference>
<evidence type="ECO:0000313" key="19">
    <source>
        <dbReference type="EMBL" id="OGY11037.1"/>
    </source>
</evidence>
<feature type="binding site" evidence="17">
    <location>
        <begin position="675"/>
        <end position="682"/>
    </location>
    <ligand>
        <name>ATP</name>
        <dbReference type="ChEBI" id="CHEBI:30616"/>
    </ligand>
</feature>
<keyword evidence="2 17" id="KW-0963">Cytoplasm</keyword>
<dbReference type="Pfam" id="PF17755">
    <property type="entry name" value="UvrA_DNA-bind"/>
    <property type="match status" value="1"/>
</dbReference>
<feature type="zinc finger region" description="C4-type" evidence="17">
    <location>
        <begin position="782"/>
        <end position="808"/>
    </location>
</feature>
<keyword evidence="10 17" id="KW-0067">ATP-binding</keyword>
<dbReference type="NCBIfam" id="TIGR00630">
    <property type="entry name" value="uvra"/>
    <property type="match status" value="1"/>
</dbReference>
<keyword evidence="3 17" id="KW-0479">Metal-binding</keyword>
<dbReference type="NCBIfam" id="NF001503">
    <property type="entry name" value="PRK00349.1"/>
    <property type="match status" value="1"/>
</dbReference>
<accession>A0A1G1V6Q2</accession>
<dbReference type="GO" id="GO:0005737">
    <property type="term" value="C:cytoplasm"/>
    <property type="evidence" value="ECO:0007669"/>
    <property type="project" value="UniProtKB-SubCell"/>
</dbReference>
<organism evidence="19 20">
    <name type="scientific">Candidatus Blackburnbacteria bacterium RIFCSPHIGHO2_02_FULL_44_20</name>
    <dbReference type="NCBI Taxonomy" id="1797516"/>
    <lineage>
        <taxon>Bacteria</taxon>
        <taxon>Candidatus Blackburniibacteriota</taxon>
    </lineage>
</organism>
<dbReference type="InterPro" id="IPR003439">
    <property type="entry name" value="ABC_transporter-like_ATP-bd"/>
</dbReference>
<dbReference type="Gene3D" id="3.40.50.300">
    <property type="entry name" value="P-loop containing nucleotide triphosphate hydrolases"/>
    <property type="match status" value="2"/>
</dbReference>
<evidence type="ECO:0000256" key="11">
    <source>
        <dbReference type="ARBA" id="ARBA00022881"/>
    </source>
</evidence>
<evidence type="ECO:0000256" key="7">
    <source>
        <dbReference type="ARBA" id="ARBA00022769"/>
    </source>
</evidence>
<protein>
    <recommendedName>
        <fullName evidence="15 17">UvrABC system protein A</fullName>
        <shortName evidence="17">UvrA protein</shortName>
    </recommendedName>
    <alternativeName>
        <fullName evidence="16 17">Excinuclease ABC subunit A</fullName>
    </alternativeName>
</protein>
<gene>
    <name evidence="17" type="primary">uvrA</name>
    <name evidence="19" type="ORF">A3D26_03945</name>
</gene>
<evidence type="ECO:0000256" key="5">
    <source>
        <dbReference type="ARBA" id="ARBA00022741"/>
    </source>
</evidence>